<dbReference type="AlphaFoldDB" id="A0A1F8AY56"/>
<comment type="caution">
    <text evidence="1">The sequence shown here is derived from an EMBL/GenBank/DDBJ whole genome shotgun (WGS) entry which is preliminary data.</text>
</comment>
<proteinExistence type="predicted"/>
<accession>A0A1F8AY56</accession>
<reference evidence="1 2" key="1">
    <citation type="journal article" date="2016" name="Nat. Commun.">
        <title>Thousands of microbial genomes shed light on interconnected biogeochemical processes in an aquifer system.</title>
        <authorList>
            <person name="Anantharaman K."/>
            <person name="Brown C.T."/>
            <person name="Hug L.A."/>
            <person name="Sharon I."/>
            <person name="Castelle C.J."/>
            <person name="Probst A.J."/>
            <person name="Thomas B.C."/>
            <person name="Singh A."/>
            <person name="Wilkins M.J."/>
            <person name="Karaoz U."/>
            <person name="Brodie E.L."/>
            <person name="Williams K.H."/>
            <person name="Hubbard S.S."/>
            <person name="Banfield J.F."/>
        </authorList>
    </citation>
    <scope>NUCLEOTIDE SEQUENCE [LARGE SCALE GENOMIC DNA]</scope>
</reference>
<dbReference type="EMBL" id="MGGZ01000038">
    <property type="protein sequence ID" value="OGM56165.1"/>
    <property type="molecule type" value="Genomic_DNA"/>
</dbReference>
<sequence length="80" mass="8051">MAAPTFVQAGTGALWTTGAAVTVSLTGATVGNLVILQILADAFTEFSAPTLASHFGVENLAGTDNALTAITEQDLGGRML</sequence>
<organism evidence="1 2">
    <name type="scientific">Candidatus Woesebacteria bacterium RIFCSPHIGHO2_12_FULL_46_16</name>
    <dbReference type="NCBI Taxonomy" id="1802513"/>
    <lineage>
        <taxon>Bacteria</taxon>
        <taxon>Candidatus Woeseibacteriota</taxon>
    </lineage>
</organism>
<dbReference type="Proteomes" id="UP000178313">
    <property type="component" value="Unassembled WGS sequence"/>
</dbReference>
<evidence type="ECO:0000313" key="2">
    <source>
        <dbReference type="Proteomes" id="UP000178313"/>
    </source>
</evidence>
<gene>
    <name evidence="1" type="ORF">A3E46_02260</name>
</gene>
<name>A0A1F8AY56_9BACT</name>
<protein>
    <submittedName>
        <fullName evidence="1">Uncharacterized protein</fullName>
    </submittedName>
</protein>
<evidence type="ECO:0000313" key="1">
    <source>
        <dbReference type="EMBL" id="OGM56165.1"/>
    </source>
</evidence>